<dbReference type="EMBL" id="MPUH01000030">
    <property type="protein sequence ID" value="OMJ94208.1"/>
    <property type="molecule type" value="Genomic_DNA"/>
</dbReference>
<organism evidence="1 2">
    <name type="scientific">Stentor coeruleus</name>
    <dbReference type="NCBI Taxonomy" id="5963"/>
    <lineage>
        <taxon>Eukaryota</taxon>
        <taxon>Sar</taxon>
        <taxon>Alveolata</taxon>
        <taxon>Ciliophora</taxon>
        <taxon>Postciliodesmatophora</taxon>
        <taxon>Heterotrichea</taxon>
        <taxon>Heterotrichida</taxon>
        <taxon>Stentoridae</taxon>
        <taxon>Stentor</taxon>
    </lineage>
</organism>
<proteinExistence type="predicted"/>
<dbReference type="Proteomes" id="UP000187209">
    <property type="component" value="Unassembled WGS sequence"/>
</dbReference>
<evidence type="ECO:0000313" key="2">
    <source>
        <dbReference type="Proteomes" id="UP000187209"/>
    </source>
</evidence>
<comment type="caution">
    <text evidence="1">The sequence shown here is derived from an EMBL/GenBank/DDBJ whole genome shotgun (WGS) entry which is preliminary data.</text>
</comment>
<gene>
    <name evidence="1" type="ORF">SteCoe_2694</name>
</gene>
<name>A0A1R2CYZ0_9CILI</name>
<evidence type="ECO:0000313" key="1">
    <source>
        <dbReference type="EMBL" id="OMJ94208.1"/>
    </source>
</evidence>
<accession>A0A1R2CYZ0</accession>
<protein>
    <submittedName>
        <fullName evidence="1">Uncharacterized protein</fullName>
    </submittedName>
</protein>
<dbReference type="OrthoDB" id="282659at2759"/>
<dbReference type="AlphaFoldDB" id="A0A1R2CYZ0"/>
<keyword evidence="2" id="KW-1185">Reference proteome</keyword>
<sequence>MENVIRKFEWETKWLKGEEYYYILKNLDQYSNYFNMPKYGKKSHPMNIYLTPSNGVIYFLQGQSIENDFGFPRVEIKKLYKWKKMNFTTVLPKKKPLVRYLVASATKVQEKGKPSFRMHVVSLNEAGINPYILCHIRQLNVEYLDEPLPKRPKLEAMSPVSKSLFFLLDAANRIISPVKDVNKENDYVQMFKDSKVDKFPALSTHFKPLFVLSKQISN</sequence>
<reference evidence="1 2" key="1">
    <citation type="submission" date="2016-11" db="EMBL/GenBank/DDBJ databases">
        <title>The macronuclear genome of Stentor coeruleus: a giant cell with tiny introns.</title>
        <authorList>
            <person name="Slabodnick M."/>
            <person name="Ruby J.G."/>
            <person name="Reiff S.B."/>
            <person name="Swart E.C."/>
            <person name="Gosai S."/>
            <person name="Prabakaran S."/>
            <person name="Witkowska E."/>
            <person name="Larue G.E."/>
            <person name="Fisher S."/>
            <person name="Freeman R.M."/>
            <person name="Gunawardena J."/>
            <person name="Chu W."/>
            <person name="Stover N.A."/>
            <person name="Gregory B.D."/>
            <person name="Nowacki M."/>
            <person name="Derisi J."/>
            <person name="Roy S.W."/>
            <person name="Marshall W.F."/>
            <person name="Sood P."/>
        </authorList>
    </citation>
    <scope>NUCLEOTIDE SEQUENCE [LARGE SCALE GENOMIC DNA]</scope>
    <source>
        <strain evidence="1">WM001</strain>
    </source>
</reference>